<dbReference type="Pfam" id="PF06839">
    <property type="entry name" value="Zn_ribbon_GRF"/>
    <property type="match status" value="1"/>
</dbReference>
<evidence type="ECO:0000256" key="5">
    <source>
        <dbReference type="SAM" id="MobiDB-lite"/>
    </source>
</evidence>
<keyword evidence="3" id="KW-0862">Zinc</keyword>
<evidence type="ECO:0000256" key="2">
    <source>
        <dbReference type="ARBA" id="ARBA00022771"/>
    </source>
</evidence>
<gene>
    <name evidence="7" type="ORF">Ahy_A09g045007</name>
</gene>
<dbReference type="PROSITE" id="PS51999">
    <property type="entry name" value="ZF_GRF"/>
    <property type="match status" value="1"/>
</dbReference>
<dbReference type="EMBL" id="SDMP01000009">
    <property type="protein sequence ID" value="RYR39456.1"/>
    <property type="molecule type" value="Genomic_DNA"/>
</dbReference>
<dbReference type="InterPro" id="IPR010666">
    <property type="entry name" value="Znf_GRF"/>
</dbReference>
<accession>A0A445BLB2</accession>
<dbReference type="AlphaFoldDB" id="A0A445BLB2"/>
<evidence type="ECO:0000313" key="8">
    <source>
        <dbReference type="Proteomes" id="UP000289738"/>
    </source>
</evidence>
<feature type="region of interest" description="Disordered" evidence="5">
    <location>
        <begin position="1"/>
        <end position="31"/>
    </location>
</feature>
<keyword evidence="8" id="KW-1185">Reference proteome</keyword>
<sequence length="105" mass="12217">MMERKSGDSDSGLPSHSHSNYASSSSMRRRKKNNDETCFYGLKTFIKKSRTSQNPDRLFHTCPRYQKGSHCNFFKWVEKNEHVVVAEGPKKVPKTDVELEIDYED</sequence>
<dbReference type="Proteomes" id="UP000289738">
    <property type="component" value="Chromosome A09"/>
</dbReference>
<evidence type="ECO:0000259" key="6">
    <source>
        <dbReference type="PROSITE" id="PS51999"/>
    </source>
</evidence>
<proteinExistence type="predicted"/>
<protein>
    <recommendedName>
        <fullName evidence="6">GRF-type domain-containing protein</fullName>
    </recommendedName>
</protein>
<evidence type="ECO:0000256" key="4">
    <source>
        <dbReference type="PROSITE-ProRule" id="PRU01343"/>
    </source>
</evidence>
<evidence type="ECO:0000256" key="3">
    <source>
        <dbReference type="ARBA" id="ARBA00022833"/>
    </source>
</evidence>
<dbReference type="PANTHER" id="PTHR33248">
    <property type="entry name" value="ZINC ION-BINDING PROTEIN"/>
    <property type="match status" value="1"/>
</dbReference>
<feature type="domain" description="GRF-type" evidence="6">
    <location>
        <begin position="38"/>
        <end position="80"/>
    </location>
</feature>
<dbReference type="GO" id="GO:0008270">
    <property type="term" value="F:zinc ion binding"/>
    <property type="evidence" value="ECO:0007669"/>
    <property type="project" value="UniProtKB-KW"/>
</dbReference>
<reference evidence="7 8" key="1">
    <citation type="submission" date="2019-01" db="EMBL/GenBank/DDBJ databases">
        <title>Sequencing of cultivated peanut Arachis hypogaea provides insights into genome evolution and oil improvement.</title>
        <authorList>
            <person name="Chen X."/>
        </authorList>
    </citation>
    <scope>NUCLEOTIDE SEQUENCE [LARGE SCALE GENOMIC DNA]</scope>
    <source>
        <strain evidence="8">cv. Fuhuasheng</strain>
        <tissue evidence="7">Leaves</tissue>
    </source>
</reference>
<keyword evidence="2 4" id="KW-0863">Zinc-finger</keyword>
<name>A0A445BLB2_ARAHY</name>
<feature type="compositionally biased region" description="Low complexity" evidence="5">
    <location>
        <begin position="15"/>
        <end position="26"/>
    </location>
</feature>
<organism evidence="7 8">
    <name type="scientific">Arachis hypogaea</name>
    <name type="common">Peanut</name>
    <dbReference type="NCBI Taxonomy" id="3818"/>
    <lineage>
        <taxon>Eukaryota</taxon>
        <taxon>Viridiplantae</taxon>
        <taxon>Streptophyta</taxon>
        <taxon>Embryophyta</taxon>
        <taxon>Tracheophyta</taxon>
        <taxon>Spermatophyta</taxon>
        <taxon>Magnoliopsida</taxon>
        <taxon>eudicotyledons</taxon>
        <taxon>Gunneridae</taxon>
        <taxon>Pentapetalae</taxon>
        <taxon>rosids</taxon>
        <taxon>fabids</taxon>
        <taxon>Fabales</taxon>
        <taxon>Fabaceae</taxon>
        <taxon>Papilionoideae</taxon>
        <taxon>50 kb inversion clade</taxon>
        <taxon>dalbergioids sensu lato</taxon>
        <taxon>Dalbergieae</taxon>
        <taxon>Pterocarpus clade</taxon>
        <taxon>Arachis</taxon>
    </lineage>
</organism>
<keyword evidence="1" id="KW-0479">Metal-binding</keyword>
<evidence type="ECO:0000256" key="1">
    <source>
        <dbReference type="ARBA" id="ARBA00022723"/>
    </source>
</evidence>
<comment type="caution">
    <text evidence="7">The sequence shown here is derived from an EMBL/GenBank/DDBJ whole genome shotgun (WGS) entry which is preliminary data.</text>
</comment>
<evidence type="ECO:0000313" key="7">
    <source>
        <dbReference type="EMBL" id="RYR39456.1"/>
    </source>
</evidence>